<proteinExistence type="predicted"/>
<organism evidence="2 3">
    <name type="scientific">Streptomyces noursei</name>
    <name type="common">Streptomyces albulus</name>
    <dbReference type="NCBI Taxonomy" id="1971"/>
    <lineage>
        <taxon>Bacteria</taxon>
        <taxon>Bacillati</taxon>
        <taxon>Actinomycetota</taxon>
        <taxon>Actinomycetes</taxon>
        <taxon>Kitasatosporales</taxon>
        <taxon>Streptomycetaceae</taxon>
        <taxon>Streptomyces</taxon>
    </lineage>
</organism>
<sequence length="244" mass="26090">MQDMTHRSGESGSAAPAVFLTAAEGDLATLTVLDCRLRRRGVRIGVDAERVLTDGILQEPVLQDLGACDAVVAVWSWAAAGDPLVVAHLETAASFGKRTIQYAPHDEAQFEDLLRAVYGTAPVPAPRRPAGIVITPGRWRITDGDTPLELDLVLAPDGRTTGLGTTRDHTGRITGSWRYVRSDEELALDLRISVGLRPAPLQLLLHPTRRDGDRIHAADAHGLAAPHTYTLEPGDGPRPADGAS</sequence>
<gene>
    <name evidence="2" type="ORF">AOB60_05810</name>
</gene>
<dbReference type="EMBL" id="LJSN01000002">
    <property type="protein sequence ID" value="PNE40451.1"/>
    <property type="molecule type" value="Genomic_DNA"/>
</dbReference>
<accession>A0A2N8PHF6</accession>
<protein>
    <submittedName>
        <fullName evidence="2">Uncharacterized protein</fullName>
    </submittedName>
</protein>
<comment type="caution">
    <text evidence="2">The sequence shown here is derived from an EMBL/GenBank/DDBJ whole genome shotgun (WGS) entry which is preliminary data.</text>
</comment>
<evidence type="ECO:0000313" key="2">
    <source>
        <dbReference type="EMBL" id="PNE40451.1"/>
    </source>
</evidence>
<evidence type="ECO:0000313" key="3">
    <source>
        <dbReference type="Proteomes" id="UP000236047"/>
    </source>
</evidence>
<name>A0A2N8PHF6_STRNR</name>
<dbReference type="Proteomes" id="UP000236047">
    <property type="component" value="Unassembled WGS sequence"/>
</dbReference>
<dbReference type="AlphaFoldDB" id="A0A2N8PHF6"/>
<keyword evidence="3" id="KW-1185">Reference proteome</keyword>
<evidence type="ECO:0000256" key="1">
    <source>
        <dbReference type="SAM" id="MobiDB-lite"/>
    </source>
</evidence>
<reference evidence="3" key="1">
    <citation type="submission" date="2015-09" db="EMBL/GenBank/DDBJ databases">
        <authorList>
            <person name="Graham D.E."/>
            <person name="Mahan K.M."/>
            <person name="Klingeman D.M."/>
            <person name="Fida T."/>
            <person name="Giannone R.J."/>
            <person name="Hettich R.L."/>
            <person name="Parry R.J."/>
            <person name="Spain J.C."/>
        </authorList>
    </citation>
    <scope>NUCLEOTIDE SEQUENCE [LARGE SCALE GENOMIC DNA]</scope>
    <source>
        <strain evidence="3">JCM 4701</strain>
    </source>
</reference>
<feature type="region of interest" description="Disordered" evidence="1">
    <location>
        <begin position="223"/>
        <end position="244"/>
    </location>
</feature>